<feature type="compositionally biased region" description="Pro residues" evidence="2">
    <location>
        <begin position="1479"/>
        <end position="1502"/>
    </location>
</feature>
<organism evidence="5 6">
    <name type="scientific">Zasmidium cellare</name>
    <name type="common">Wine cellar mold</name>
    <name type="synonym">Racodium cellare</name>
    <dbReference type="NCBI Taxonomy" id="395010"/>
    <lineage>
        <taxon>Eukaryota</taxon>
        <taxon>Fungi</taxon>
        <taxon>Dikarya</taxon>
        <taxon>Ascomycota</taxon>
        <taxon>Pezizomycotina</taxon>
        <taxon>Dothideomycetes</taxon>
        <taxon>Dothideomycetidae</taxon>
        <taxon>Mycosphaerellales</taxon>
        <taxon>Mycosphaerellaceae</taxon>
        <taxon>Zasmidium</taxon>
    </lineage>
</organism>
<dbReference type="Proteomes" id="UP001305779">
    <property type="component" value="Unassembled WGS sequence"/>
</dbReference>
<evidence type="ECO:0000256" key="3">
    <source>
        <dbReference type="SAM" id="Phobius"/>
    </source>
</evidence>
<feature type="compositionally biased region" description="Polar residues" evidence="2">
    <location>
        <begin position="342"/>
        <end position="353"/>
    </location>
</feature>
<feature type="compositionally biased region" description="Polar residues" evidence="2">
    <location>
        <begin position="1190"/>
        <end position="1203"/>
    </location>
</feature>
<keyword evidence="6" id="KW-1185">Reference proteome</keyword>
<evidence type="ECO:0000313" key="5">
    <source>
        <dbReference type="EMBL" id="KAK4508732.1"/>
    </source>
</evidence>
<keyword evidence="3" id="KW-1133">Transmembrane helix</keyword>
<feature type="region of interest" description="Disordered" evidence="2">
    <location>
        <begin position="1445"/>
        <end position="1684"/>
    </location>
</feature>
<feature type="compositionally biased region" description="Acidic residues" evidence="2">
    <location>
        <begin position="811"/>
        <end position="824"/>
    </location>
</feature>
<feature type="compositionally biased region" description="Polar residues" evidence="2">
    <location>
        <begin position="1455"/>
        <end position="1470"/>
    </location>
</feature>
<feature type="compositionally biased region" description="Polar residues" evidence="2">
    <location>
        <begin position="986"/>
        <end position="1001"/>
    </location>
</feature>
<evidence type="ECO:0000313" key="6">
    <source>
        <dbReference type="Proteomes" id="UP001305779"/>
    </source>
</evidence>
<reference evidence="5 6" key="1">
    <citation type="journal article" date="2023" name="G3 (Bethesda)">
        <title>A chromosome-level genome assembly of Zasmidium syzygii isolated from banana leaves.</title>
        <authorList>
            <person name="van Westerhoven A.C."/>
            <person name="Mehrabi R."/>
            <person name="Talebi R."/>
            <person name="Steentjes M.B.F."/>
            <person name="Corcolon B."/>
            <person name="Chong P.A."/>
            <person name="Kema G.H.J."/>
            <person name="Seidl M.F."/>
        </authorList>
    </citation>
    <scope>NUCLEOTIDE SEQUENCE [LARGE SCALE GENOMIC DNA]</scope>
    <source>
        <strain evidence="5 6">P124</strain>
    </source>
</reference>
<feature type="compositionally biased region" description="Basic and acidic residues" evidence="2">
    <location>
        <begin position="488"/>
        <end position="517"/>
    </location>
</feature>
<feature type="compositionally biased region" description="Basic and acidic residues" evidence="2">
    <location>
        <begin position="397"/>
        <end position="413"/>
    </location>
</feature>
<name>A0ABR0F4W1_ZASCE</name>
<feature type="compositionally biased region" description="Polar residues" evidence="2">
    <location>
        <begin position="1393"/>
        <end position="1406"/>
    </location>
</feature>
<feature type="compositionally biased region" description="Low complexity" evidence="2">
    <location>
        <begin position="1599"/>
        <end position="1613"/>
    </location>
</feature>
<feature type="signal peptide" evidence="4">
    <location>
        <begin position="1"/>
        <end position="17"/>
    </location>
</feature>
<feature type="region of interest" description="Disordered" evidence="2">
    <location>
        <begin position="112"/>
        <end position="182"/>
    </location>
</feature>
<evidence type="ECO:0000256" key="2">
    <source>
        <dbReference type="SAM" id="MobiDB-lite"/>
    </source>
</evidence>
<feature type="compositionally biased region" description="Acidic residues" evidence="2">
    <location>
        <begin position="612"/>
        <end position="626"/>
    </location>
</feature>
<feature type="compositionally biased region" description="Basic and acidic residues" evidence="2">
    <location>
        <begin position="1078"/>
        <end position="1093"/>
    </location>
</feature>
<feature type="compositionally biased region" description="Low complexity" evidence="2">
    <location>
        <begin position="873"/>
        <end position="884"/>
    </location>
</feature>
<keyword evidence="3" id="KW-0472">Membrane</keyword>
<sequence>MATVGLCAAFLSAIASAIYDGKLTFTRTVAPSSTPAVEEVVETAVNYYIPKVHYVPQRIEVPTYGPPPACDSPPTDRTGCHPWHVVSMTTLLLLPIVALAIWLWLRRPAPPSVAVPAAAPDDDGTDNSGSQPVQAGDLGNNPKNLAGGEDSRRSSYATADTSAPGEAGSEQDTQPGVSVGTQTDAEQTLGHSTITTVGDIEPLSPGIATGSMLTQSNVHTVVNIPPQSPRTQGSNHADELNALRRQFEQLRQDFEVSEVARAVAEHDAKSNEEALQVAEITHQEALQVAEIIRQEQRDFLTNVAKNEIGLRRDKNALLEKTIADLRKRNDELSKRNDELSKSHLNTPTPNQEAQENEPIAEETVSCFAPAPQEQAPNAQQQHANNDEDEDLYYITPERDLRPRSRAPEAHEGALDEDLAGRGSPEPAKKRHQESHGDDVEDARELGHDGKPDDDQKQEDDQQQDGQQQDGQQQDYQQQEDQPQDDQPQDDKSSSSNEAGEKQKDDGSSSSSETKDQEQGDEDSSSNEDDDEDDDEDSDENGDKGSGEDSDEDHGNDGDGGAGAISSTPSSLPSEQSNDSPQANPDPATSEDDQQQDDRHPTSNEAGKRQQEDEALPFNDDDDDDSNEDHGNDGDGGASTIPLSSASPPSEQHRASHESNPDQPPFVGVQQPERTLVDAGHTAIHAESDDSSNPAGQADSAVETGDRRPIGGRRESNRRKAMSQMRDRRAQWTTKSKAKTILSRQKSQTSMHTTTQPPQAQPDVQGPTKELDSVIAAMSALGLSSGADEMDLSAIEGESGVPAQQDQPQETLENDLDMGEADAEAVEQQTTPVNGDGNAQLEDVEMEEHEAAADQNPSTYDDASNVIAPQTQNGADAHGAPAPDGWQQEAFAVDTFNDPNLPAEDNDWSHQPDNAPETAQPPSPARSESSSGSFQQANEYLDQLPDEDDEDTPMQNGAEEPAELQNGPAQSTVTQNGAAQDADLQNEGPQSNMERGPQSQGAGTPREEVAPGAHHFDDYDLQMRQFETYRNTMDPEMLGYLLRMLMKGTGREPDFLFTDGKPDFTKFTQEDRERFFHNAEALDARIKPQRRDSFDSYLDAEDDGDNREGNGPNDTGEEVPKIGGEEDAQQTPGDPSNSESMDGISRPKMPTRGSGLPRPPRPSSTASGTALTLKKSVKRRADQDDEDESNIKQTRLSVDQTAEEQQGGVRGDDNAGAHHEDTVQPEQQEEAPQDPAPPVSDSNDQGEANAPRPKDDQENGNDQTENVDHQPTEEPTQKNPEDFTDKELEDEANMDALLASYRNHRVEEHHNRDRPETGAQDAFGPFRGRDNRQPTSSQFTRQPGQSGGPATRPHWIPHNFGESTRQIPGVSPWTQGANLPPPTSPSSNLPQNRHPMSTNRSTDTSYNPMMPSGGSQPPGTLPSANDRASTFEDAYKAYLERVQTVNGSANAPARTTAVQNPSRPAAFSNTMPTQPRNAPQNPPNPPAIPRMGPPPSGHPPPSTSPFHYLNQRSSNNANQPWNPPQPPPNPAANTRMIPPPSWLLPPTSAFEPSNNPTRLFNAPQAPSNPAANTGVHPPPPWNPSNSIFHESNNPTRLFNAPSQTPATQDAPTAAEEPSNSPPRDGETREAYAARLRRYNKHQEDLREQKRREKAEREKKTAEQKRRLDERMRKKAEKKAEENDHYAKFADMDWEDIDKDEEEDMGGS</sequence>
<accession>A0ABR0F4W1</accession>
<dbReference type="CDD" id="cd22249">
    <property type="entry name" value="UDM1_RNF168_RNF169-like"/>
    <property type="match status" value="1"/>
</dbReference>
<feature type="compositionally biased region" description="Basic and acidic residues" evidence="2">
    <location>
        <begin position="433"/>
        <end position="454"/>
    </location>
</feature>
<feature type="compositionally biased region" description="Polar residues" evidence="2">
    <location>
        <begin position="741"/>
        <end position="757"/>
    </location>
</feature>
<feature type="compositionally biased region" description="Polar residues" evidence="2">
    <location>
        <begin position="854"/>
        <end position="872"/>
    </location>
</feature>
<feature type="compositionally biased region" description="Basic and acidic residues" evidence="2">
    <location>
        <begin position="540"/>
        <end position="556"/>
    </location>
</feature>
<feature type="compositionally biased region" description="Basic and acidic residues" evidence="2">
    <location>
        <begin position="1209"/>
        <end position="1221"/>
    </location>
</feature>
<evidence type="ECO:0000256" key="4">
    <source>
        <dbReference type="SAM" id="SignalP"/>
    </source>
</evidence>
<feature type="compositionally biased region" description="Basic and acidic residues" evidence="2">
    <location>
        <begin position="1639"/>
        <end position="1684"/>
    </location>
</feature>
<feature type="region of interest" description="Disordered" evidence="2">
    <location>
        <begin position="787"/>
        <end position="1018"/>
    </location>
</feature>
<feature type="compositionally biased region" description="Low complexity" evidence="2">
    <location>
        <begin position="1407"/>
        <end position="1417"/>
    </location>
</feature>
<keyword evidence="3" id="KW-0812">Transmembrane</keyword>
<feature type="compositionally biased region" description="Pro residues" evidence="2">
    <location>
        <begin position="1520"/>
        <end position="1529"/>
    </location>
</feature>
<gene>
    <name evidence="5" type="ORF">PRZ48_002471</name>
</gene>
<keyword evidence="4" id="KW-0732">Signal</keyword>
<feature type="compositionally biased region" description="Acidic residues" evidence="2">
    <location>
        <begin position="518"/>
        <end position="539"/>
    </location>
</feature>
<feature type="region of interest" description="Disordered" evidence="2">
    <location>
        <begin position="333"/>
        <end position="360"/>
    </location>
</feature>
<feature type="compositionally biased region" description="Low complexity" evidence="2">
    <location>
        <begin position="1560"/>
        <end position="1571"/>
    </location>
</feature>
<feature type="compositionally biased region" description="Low complexity" evidence="2">
    <location>
        <begin position="463"/>
        <end position="480"/>
    </location>
</feature>
<feature type="compositionally biased region" description="Basic and acidic residues" evidence="2">
    <location>
        <begin position="595"/>
        <end position="611"/>
    </location>
</feature>
<feature type="compositionally biased region" description="Basic and acidic residues" evidence="2">
    <location>
        <begin position="1265"/>
        <end position="1285"/>
    </location>
</feature>
<feature type="region of interest" description="Disordered" evidence="2">
    <location>
        <begin position="397"/>
        <end position="771"/>
    </location>
</feature>
<feature type="compositionally biased region" description="Basic and acidic residues" evidence="2">
    <location>
        <begin position="1303"/>
        <end position="1315"/>
    </location>
</feature>
<feature type="compositionally biased region" description="Basic and acidic residues" evidence="2">
    <location>
        <begin position="650"/>
        <end position="659"/>
    </location>
</feature>
<evidence type="ECO:0000256" key="1">
    <source>
        <dbReference type="SAM" id="Coils"/>
    </source>
</evidence>
<feature type="compositionally biased region" description="Basic and acidic residues" evidence="2">
    <location>
        <begin position="703"/>
        <end position="714"/>
    </location>
</feature>
<protein>
    <submittedName>
        <fullName evidence="5">Uncharacterized protein</fullName>
    </submittedName>
</protein>
<feature type="compositionally biased region" description="Polar residues" evidence="2">
    <location>
        <begin position="170"/>
        <end position="182"/>
    </location>
</feature>
<feature type="compositionally biased region" description="Basic and acidic residues" evidence="2">
    <location>
        <begin position="1004"/>
        <end position="1017"/>
    </location>
</feature>
<feature type="compositionally biased region" description="Polar residues" evidence="2">
    <location>
        <begin position="640"/>
        <end position="649"/>
    </location>
</feature>
<feature type="compositionally biased region" description="Polar residues" evidence="2">
    <location>
        <begin position="1332"/>
        <end position="1343"/>
    </location>
</feature>
<feature type="compositionally biased region" description="Polar residues" evidence="2">
    <location>
        <begin position="1128"/>
        <end position="1139"/>
    </location>
</feature>
<dbReference type="EMBL" id="JAXOVC010000001">
    <property type="protein sequence ID" value="KAK4508732.1"/>
    <property type="molecule type" value="Genomic_DNA"/>
</dbReference>
<feature type="coiled-coil region" evidence="1">
    <location>
        <begin position="233"/>
        <end position="260"/>
    </location>
</feature>
<feature type="transmembrane region" description="Helical" evidence="3">
    <location>
        <begin position="83"/>
        <end position="105"/>
    </location>
</feature>
<keyword evidence="1" id="KW-0175">Coiled coil</keyword>
<feature type="compositionally biased region" description="Polar residues" evidence="2">
    <location>
        <begin position="801"/>
        <end position="810"/>
    </location>
</feature>
<feature type="compositionally biased region" description="Polar residues" evidence="2">
    <location>
        <begin position="966"/>
        <end position="977"/>
    </location>
</feature>
<proteinExistence type="predicted"/>
<feature type="compositionally biased region" description="Low complexity" evidence="2">
    <location>
        <begin position="565"/>
        <end position="576"/>
    </location>
</feature>
<comment type="caution">
    <text evidence="5">The sequence shown here is derived from an EMBL/GenBank/DDBJ whole genome shotgun (WGS) entry which is preliminary data.</text>
</comment>
<feature type="compositionally biased region" description="Polar residues" evidence="2">
    <location>
        <begin position="1582"/>
        <end position="1595"/>
    </location>
</feature>
<feature type="chain" id="PRO_5047521072" evidence="4">
    <location>
        <begin position="18"/>
        <end position="1706"/>
    </location>
</feature>
<feature type="compositionally biased region" description="Polar residues" evidence="2">
    <location>
        <begin position="1360"/>
        <end position="1376"/>
    </location>
</feature>
<feature type="region of interest" description="Disordered" evidence="2">
    <location>
        <begin position="1078"/>
        <end position="1427"/>
    </location>
</feature>